<name>A0ABT4KUL7_9SPHI</name>
<feature type="transmembrane region" description="Helical" evidence="1">
    <location>
        <begin position="92"/>
        <end position="112"/>
    </location>
</feature>
<keyword evidence="1" id="KW-0812">Transmembrane</keyword>
<dbReference type="EMBL" id="JAPWGL010000001">
    <property type="protein sequence ID" value="MCZ4222635.1"/>
    <property type="molecule type" value="Genomic_DNA"/>
</dbReference>
<protein>
    <submittedName>
        <fullName evidence="4">DUF4974 domain-containing protein</fullName>
    </submittedName>
</protein>
<dbReference type="PANTHER" id="PTHR30273">
    <property type="entry name" value="PERIPLASMIC SIGNAL SENSOR AND SIGMA FACTOR ACTIVATOR FECR-RELATED"/>
    <property type="match status" value="1"/>
</dbReference>
<dbReference type="Pfam" id="PF16344">
    <property type="entry name" value="FecR_C"/>
    <property type="match status" value="1"/>
</dbReference>
<dbReference type="InterPro" id="IPR006860">
    <property type="entry name" value="FecR"/>
</dbReference>
<evidence type="ECO:0000256" key="1">
    <source>
        <dbReference type="SAM" id="Phobius"/>
    </source>
</evidence>
<organism evidence="4 5">
    <name type="scientific">Pedobacter rhodius</name>
    <dbReference type="NCBI Taxonomy" id="3004098"/>
    <lineage>
        <taxon>Bacteria</taxon>
        <taxon>Pseudomonadati</taxon>
        <taxon>Bacteroidota</taxon>
        <taxon>Sphingobacteriia</taxon>
        <taxon>Sphingobacteriales</taxon>
        <taxon>Sphingobacteriaceae</taxon>
        <taxon>Pedobacter</taxon>
    </lineage>
</organism>
<feature type="domain" description="Protein FecR C-terminal" evidence="3">
    <location>
        <begin position="259"/>
        <end position="326"/>
    </location>
</feature>
<sequence length="333" mass="38261">MNKAYIYKLLRKFVEKDLSDEEFLELKEILADHKFEPLILELMESEWETFTPVINLSPARSEYLYNQIITDKRFTQLQNDKKSRFRMLTKRIAVAACTVLAVFALSIVAYKYNQINTPTYVLYKAPLGERILRLLPDGSKVWLNAGTTIRIIKDFKGKTREVFLEGEAFFDVIHDQKPFVIHTGTLTTQVLGTAFNVSAYPEKNISVVVLRGKVGVKDTRHLIGFVKPNEELEYDVLTKASKSLQVNAALYSSWTKGELEFNDVNMEEAAEILSRWYNVKIAFKDEGIKTSRFVASFPANTSLTQVINIISKLNKFKYEVNKNIIYLSRQGNN</sequence>
<reference evidence="4" key="1">
    <citation type="submission" date="2022-12" db="EMBL/GenBank/DDBJ databases">
        <title>Genome sequence of SJ11.</title>
        <authorList>
            <person name="Woo H."/>
        </authorList>
    </citation>
    <scope>NUCLEOTIDE SEQUENCE</scope>
    <source>
        <strain evidence="4">SJ11</strain>
    </source>
</reference>
<dbReference type="InterPro" id="IPR032508">
    <property type="entry name" value="FecR_C"/>
</dbReference>
<dbReference type="PANTHER" id="PTHR30273:SF2">
    <property type="entry name" value="PROTEIN FECR"/>
    <property type="match status" value="1"/>
</dbReference>
<proteinExistence type="predicted"/>
<dbReference type="Pfam" id="PF04773">
    <property type="entry name" value="FecR"/>
    <property type="match status" value="1"/>
</dbReference>
<keyword evidence="1" id="KW-0472">Membrane</keyword>
<keyword evidence="1" id="KW-1133">Transmembrane helix</keyword>
<dbReference type="Gene3D" id="2.60.120.1440">
    <property type="match status" value="1"/>
</dbReference>
<evidence type="ECO:0000313" key="5">
    <source>
        <dbReference type="Proteomes" id="UP001144341"/>
    </source>
</evidence>
<keyword evidence="5" id="KW-1185">Reference proteome</keyword>
<evidence type="ECO:0000313" key="4">
    <source>
        <dbReference type="EMBL" id="MCZ4222635.1"/>
    </source>
</evidence>
<dbReference type="InterPro" id="IPR012373">
    <property type="entry name" value="Ferrdict_sens_TM"/>
</dbReference>
<dbReference type="RefSeq" id="WP_269414435.1">
    <property type="nucleotide sequence ID" value="NZ_JAPWGL010000001.1"/>
</dbReference>
<evidence type="ECO:0000259" key="2">
    <source>
        <dbReference type="Pfam" id="PF04773"/>
    </source>
</evidence>
<dbReference type="Proteomes" id="UP001144341">
    <property type="component" value="Unassembled WGS sequence"/>
</dbReference>
<accession>A0ABT4KUL7</accession>
<gene>
    <name evidence="4" type="ORF">O0931_04930</name>
</gene>
<evidence type="ECO:0000259" key="3">
    <source>
        <dbReference type="Pfam" id="PF16344"/>
    </source>
</evidence>
<dbReference type="Gene3D" id="3.55.50.30">
    <property type="match status" value="1"/>
</dbReference>
<comment type="caution">
    <text evidence="4">The sequence shown here is derived from an EMBL/GenBank/DDBJ whole genome shotgun (WGS) entry which is preliminary data.</text>
</comment>
<feature type="domain" description="FecR protein" evidence="2">
    <location>
        <begin position="128"/>
        <end position="214"/>
    </location>
</feature>
<dbReference type="PIRSF" id="PIRSF018266">
    <property type="entry name" value="FecR"/>
    <property type="match status" value="1"/>
</dbReference>